<protein>
    <submittedName>
        <fullName evidence="2">Uncharacterized protein</fullName>
    </submittedName>
</protein>
<evidence type="ECO:0000256" key="1">
    <source>
        <dbReference type="SAM" id="MobiDB-lite"/>
    </source>
</evidence>
<sequence>MADSTHQGGMHAIAHRQEDGLSGDFLTDTPPAGGVTLSCLHVFSLKAGAKQSLLQQVS</sequence>
<dbReference type="AlphaFoldDB" id="G3IB31"/>
<evidence type="ECO:0000313" key="2">
    <source>
        <dbReference type="EMBL" id="EGW10214.1"/>
    </source>
</evidence>
<dbReference type="InParanoid" id="G3IB31"/>
<accession>G3IB31</accession>
<evidence type="ECO:0000313" key="3">
    <source>
        <dbReference type="Proteomes" id="UP000001075"/>
    </source>
</evidence>
<organism evidence="2 3">
    <name type="scientific">Cricetulus griseus</name>
    <name type="common">Chinese hamster</name>
    <name type="synonym">Cricetulus barabensis griseus</name>
    <dbReference type="NCBI Taxonomy" id="10029"/>
    <lineage>
        <taxon>Eukaryota</taxon>
        <taxon>Metazoa</taxon>
        <taxon>Chordata</taxon>
        <taxon>Craniata</taxon>
        <taxon>Vertebrata</taxon>
        <taxon>Euteleostomi</taxon>
        <taxon>Mammalia</taxon>
        <taxon>Eutheria</taxon>
        <taxon>Euarchontoglires</taxon>
        <taxon>Glires</taxon>
        <taxon>Rodentia</taxon>
        <taxon>Myomorpha</taxon>
        <taxon>Muroidea</taxon>
        <taxon>Cricetidae</taxon>
        <taxon>Cricetinae</taxon>
        <taxon>Cricetulus</taxon>
    </lineage>
</organism>
<dbReference type="EMBL" id="JH001788">
    <property type="protein sequence ID" value="EGW10214.1"/>
    <property type="molecule type" value="Genomic_DNA"/>
</dbReference>
<reference evidence="3" key="1">
    <citation type="journal article" date="2011" name="Nat. Biotechnol.">
        <title>The genomic sequence of the Chinese hamster ovary (CHO)-K1 cell line.</title>
        <authorList>
            <person name="Xu X."/>
            <person name="Nagarajan H."/>
            <person name="Lewis N.E."/>
            <person name="Pan S."/>
            <person name="Cai Z."/>
            <person name="Liu X."/>
            <person name="Chen W."/>
            <person name="Xie M."/>
            <person name="Wang W."/>
            <person name="Hammond S."/>
            <person name="Andersen M.R."/>
            <person name="Neff N."/>
            <person name="Passarelli B."/>
            <person name="Koh W."/>
            <person name="Fan H.C."/>
            <person name="Wang J."/>
            <person name="Gui Y."/>
            <person name="Lee K.H."/>
            <person name="Betenbaugh M.J."/>
            <person name="Quake S.R."/>
            <person name="Famili I."/>
            <person name="Palsson B.O."/>
            <person name="Wang J."/>
        </authorList>
    </citation>
    <scope>NUCLEOTIDE SEQUENCE [LARGE SCALE GENOMIC DNA]</scope>
    <source>
        <strain evidence="3">CHO K1 cell line</strain>
    </source>
</reference>
<dbReference type="Proteomes" id="UP000001075">
    <property type="component" value="Unassembled WGS sequence"/>
</dbReference>
<name>G3IB31_CRIGR</name>
<feature type="region of interest" description="Disordered" evidence="1">
    <location>
        <begin position="1"/>
        <end position="27"/>
    </location>
</feature>
<proteinExistence type="predicted"/>
<gene>
    <name evidence="2" type="ORF">I79_020819</name>
</gene>